<dbReference type="CDD" id="cd00082">
    <property type="entry name" value="HisKA"/>
    <property type="match status" value="1"/>
</dbReference>
<evidence type="ECO:0000256" key="2">
    <source>
        <dbReference type="ARBA" id="ARBA00004651"/>
    </source>
</evidence>
<keyword evidence="5" id="KW-0597">Phosphoprotein</keyword>
<evidence type="ECO:0000256" key="7">
    <source>
        <dbReference type="ARBA" id="ARBA00022692"/>
    </source>
</evidence>
<keyword evidence="8" id="KW-0547">Nucleotide-binding</keyword>
<dbReference type="AlphaFoldDB" id="A0A1T4JXE8"/>
<dbReference type="PROSITE" id="PS50109">
    <property type="entry name" value="HIS_KIN"/>
    <property type="match status" value="1"/>
</dbReference>
<dbReference type="InterPro" id="IPR005467">
    <property type="entry name" value="His_kinase_dom"/>
</dbReference>
<evidence type="ECO:0000256" key="8">
    <source>
        <dbReference type="ARBA" id="ARBA00022741"/>
    </source>
</evidence>
<dbReference type="OrthoDB" id="9781147at2"/>
<dbReference type="Pfam" id="PF02518">
    <property type="entry name" value="HATPase_c"/>
    <property type="match status" value="1"/>
</dbReference>
<keyword evidence="11" id="KW-1133">Transmembrane helix</keyword>
<dbReference type="STRING" id="115783.SAMN02745119_00148"/>
<dbReference type="InterPro" id="IPR004358">
    <property type="entry name" value="Sig_transdc_His_kin-like_C"/>
</dbReference>
<dbReference type="InterPro" id="IPR003660">
    <property type="entry name" value="HAMP_dom"/>
</dbReference>
<evidence type="ECO:0000256" key="12">
    <source>
        <dbReference type="ARBA" id="ARBA00023012"/>
    </source>
</evidence>
<accession>A0A1T4JXE8</accession>
<dbReference type="EC" id="2.7.13.3" evidence="3"/>
<dbReference type="Pfam" id="PF00672">
    <property type="entry name" value="HAMP"/>
    <property type="match status" value="1"/>
</dbReference>
<evidence type="ECO:0000256" key="9">
    <source>
        <dbReference type="ARBA" id="ARBA00022777"/>
    </source>
</evidence>
<dbReference type="Gene3D" id="6.10.340.10">
    <property type="match status" value="1"/>
</dbReference>
<keyword evidence="13" id="KW-0472">Membrane</keyword>
<dbReference type="SUPFAM" id="SSF158472">
    <property type="entry name" value="HAMP domain-like"/>
    <property type="match status" value="1"/>
</dbReference>
<dbReference type="RefSeq" id="WP_078788965.1">
    <property type="nucleotide sequence ID" value="NZ_FUWR01000001.1"/>
</dbReference>
<evidence type="ECO:0000313" key="16">
    <source>
        <dbReference type="EMBL" id="SJZ34870.1"/>
    </source>
</evidence>
<keyword evidence="9 16" id="KW-0418">Kinase</keyword>
<evidence type="ECO:0000256" key="13">
    <source>
        <dbReference type="ARBA" id="ARBA00023136"/>
    </source>
</evidence>
<dbReference type="InterPro" id="IPR050398">
    <property type="entry name" value="HssS/ArlS-like"/>
</dbReference>
<comment type="catalytic activity">
    <reaction evidence="1">
        <text>ATP + protein L-histidine = ADP + protein N-phospho-L-histidine.</text>
        <dbReference type="EC" id="2.7.13.3"/>
    </reaction>
</comment>
<dbReference type="GO" id="GO:0000155">
    <property type="term" value="F:phosphorelay sensor kinase activity"/>
    <property type="evidence" value="ECO:0007669"/>
    <property type="project" value="InterPro"/>
</dbReference>
<dbReference type="Gene3D" id="3.30.565.10">
    <property type="entry name" value="Histidine kinase-like ATPase, C-terminal domain"/>
    <property type="match status" value="1"/>
</dbReference>
<feature type="domain" description="HAMP" evidence="15">
    <location>
        <begin position="184"/>
        <end position="236"/>
    </location>
</feature>
<keyword evidence="4" id="KW-1003">Cell membrane</keyword>
<dbReference type="SMART" id="SM00388">
    <property type="entry name" value="HisKA"/>
    <property type="match status" value="1"/>
</dbReference>
<evidence type="ECO:0000259" key="14">
    <source>
        <dbReference type="PROSITE" id="PS50109"/>
    </source>
</evidence>
<dbReference type="InterPro" id="IPR003594">
    <property type="entry name" value="HATPase_dom"/>
</dbReference>
<dbReference type="InterPro" id="IPR003661">
    <property type="entry name" value="HisK_dim/P_dom"/>
</dbReference>
<evidence type="ECO:0000256" key="6">
    <source>
        <dbReference type="ARBA" id="ARBA00022679"/>
    </source>
</evidence>
<organism evidence="16 17">
    <name type="scientific">Trichlorobacter thiogenes</name>
    <dbReference type="NCBI Taxonomy" id="115783"/>
    <lineage>
        <taxon>Bacteria</taxon>
        <taxon>Pseudomonadati</taxon>
        <taxon>Thermodesulfobacteriota</taxon>
        <taxon>Desulfuromonadia</taxon>
        <taxon>Geobacterales</taxon>
        <taxon>Geobacteraceae</taxon>
        <taxon>Trichlorobacter</taxon>
    </lineage>
</organism>
<comment type="subcellular location">
    <subcellularLocation>
        <location evidence="2">Cell membrane</location>
        <topology evidence="2">Multi-pass membrane protein</topology>
    </subcellularLocation>
</comment>
<gene>
    <name evidence="16" type="ORF">SAMN02745119_00148</name>
</gene>
<dbReference type="CDD" id="cd06225">
    <property type="entry name" value="HAMP"/>
    <property type="match status" value="1"/>
</dbReference>
<name>A0A1T4JXE8_9BACT</name>
<keyword evidence="7" id="KW-0812">Transmembrane</keyword>
<dbReference type="EMBL" id="FUWR01000001">
    <property type="protein sequence ID" value="SJZ34870.1"/>
    <property type="molecule type" value="Genomic_DNA"/>
</dbReference>
<evidence type="ECO:0000256" key="1">
    <source>
        <dbReference type="ARBA" id="ARBA00000085"/>
    </source>
</evidence>
<keyword evidence="10" id="KW-0067">ATP-binding</keyword>
<dbReference type="InterPro" id="IPR036097">
    <property type="entry name" value="HisK_dim/P_sf"/>
</dbReference>
<dbReference type="PANTHER" id="PTHR45528">
    <property type="entry name" value="SENSOR HISTIDINE KINASE CPXA"/>
    <property type="match status" value="1"/>
</dbReference>
<keyword evidence="12" id="KW-0902">Two-component regulatory system</keyword>
<evidence type="ECO:0000256" key="5">
    <source>
        <dbReference type="ARBA" id="ARBA00022553"/>
    </source>
</evidence>
<dbReference type="PANTHER" id="PTHR45528:SF1">
    <property type="entry name" value="SENSOR HISTIDINE KINASE CPXA"/>
    <property type="match status" value="1"/>
</dbReference>
<reference evidence="17" key="1">
    <citation type="submission" date="2017-02" db="EMBL/GenBank/DDBJ databases">
        <authorList>
            <person name="Varghese N."/>
            <person name="Submissions S."/>
        </authorList>
    </citation>
    <scope>NUCLEOTIDE SEQUENCE [LARGE SCALE GENOMIC DNA]</scope>
    <source>
        <strain evidence="17">ATCC BAA-34</strain>
    </source>
</reference>
<dbReference type="PRINTS" id="PR00344">
    <property type="entry name" value="BCTRLSENSOR"/>
</dbReference>
<dbReference type="SUPFAM" id="SSF47384">
    <property type="entry name" value="Homodimeric domain of signal transducing histidine kinase"/>
    <property type="match status" value="1"/>
</dbReference>
<protein>
    <recommendedName>
        <fullName evidence="3">histidine kinase</fullName>
        <ecNumber evidence="3">2.7.13.3</ecNumber>
    </recommendedName>
</protein>
<evidence type="ECO:0000259" key="15">
    <source>
        <dbReference type="PROSITE" id="PS50885"/>
    </source>
</evidence>
<proteinExistence type="predicted"/>
<dbReference type="InterPro" id="IPR036890">
    <property type="entry name" value="HATPase_C_sf"/>
</dbReference>
<evidence type="ECO:0000256" key="11">
    <source>
        <dbReference type="ARBA" id="ARBA00022989"/>
    </source>
</evidence>
<sequence>MNLNTRLVLIMISLLVLAGVTLFTLNQFSQTALVHEIQESSREISKAVQLSIADLTSETETSRLSDYFEGARQKGINEINIINSEGEIIDSTNPEKIGKLKDLKKLEKGVRSAPRKAEGGTILSQKPYDVVVPVIVGDEHLGYVQVNMLLDNIQSIQHSNFIKRLAATGMVFTVGIAFSIYLSRRYTDPIHRLVQDFKKVSSGDLSVTIPVESTDEVGELAKGFNEMVEKLREREVLEKRLYEAEHLSKVGQLASGIAHEIRNPLNYISLAIDHLRSEVVEQCPERADEVTALADKIREEVRRANYMVINFMNYGRPLKLRKSEITYEQLLERTLSVLYERLAEQKVTVEKRIAADLPVLSLDPELMRNCITNFITNAAQAMSHGGIIVLGAELDQESGWVRLDFKDQGCGIAEEDLEKVFQPYFTTKDVGIGLGLAITERIVKAHGGEILVASSPGEGTTFTVRLPMEDAKG</sequence>
<evidence type="ECO:0000256" key="10">
    <source>
        <dbReference type="ARBA" id="ARBA00022840"/>
    </source>
</evidence>
<keyword evidence="6" id="KW-0808">Transferase</keyword>
<dbReference type="PROSITE" id="PS50885">
    <property type="entry name" value="HAMP"/>
    <property type="match status" value="1"/>
</dbReference>
<evidence type="ECO:0000256" key="3">
    <source>
        <dbReference type="ARBA" id="ARBA00012438"/>
    </source>
</evidence>
<dbReference type="GO" id="GO:0005524">
    <property type="term" value="F:ATP binding"/>
    <property type="evidence" value="ECO:0007669"/>
    <property type="project" value="UniProtKB-KW"/>
</dbReference>
<dbReference type="Pfam" id="PF00512">
    <property type="entry name" value="HisKA"/>
    <property type="match status" value="1"/>
</dbReference>
<dbReference type="SUPFAM" id="SSF55874">
    <property type="entry name" value="ATPase domain of HSP90 chaperone/DNA topoisomerase II/histidine kinase"/>
    <property type="match status" value="1"/>
</dbReference>
<feature type="domain" description="Histidine kinase" evidence="14">
    <location>
        <begin position="256"/>
        <end position="470"/>
    </location>
</feature>
<dbReference type="Gene3D" id="1.10.287.130">
    <property type="match status" value="1"/>
</dbReference>
<evidence type="ECO:0000256" key="4">
    <source>
        <dbReference type="ARBA" id="ARBA00022475"/>
    </source>
</evidence>
<dbReference type="GO" id="GO:0005886">
    <property type="term" value="C:plasma membrane"/>
    <property type="evidence" value="ECO:0007669"/>
    <property type="project" value="UniProtKB-SubCell"/>
</dbReference>
<dbReference type="SMART" id="SM00304">
    <property type="entry name" value="HAMP"/>
    <property type="match status" value="1"/>
</dbReference>
<evidence type="ECO:0000313" key="17">
    <source>
        <dbReference type="Proteomes" id="UP000190102"/>
    </source>
</evidence>
<dbReference type="Proteomes" id="UP000190102">
    <property type="component" value="Unassembled WGS sequence"/>
</dbReference>
<keyword evidence="17" id="KW-1185">Reference proteome</keyword>
<dbReference type="SMART" id="SM00387">
    <property type="entry name" value="HATPase_c"/>
    <property type="match status" value="1"/>
</dbReference>